<keyword evidence="2" id="KW-0808">Transferase</keyword>
<dbReference type="Gene3D" id="3.30.1490.100">
    <property type="entry name" value="DNA polymerase, Y-family, little finger domain"/>
    <property type="match status" value="1"/>
</dbReference>
<dbReference type="GO" id="GO:0046872">
    <property type="term" value="F:metal ion binding"/>
    <property type="evidence" value="ECO:0007669"/>
    <property type="project" value="UniProtKB-KW"/>
</dbReference>
<keyword evidence="4" id="KW-0479">Metal-binding</keyword>
<dbReference type="PROSITE" id="PS50173">
    <property type="entry name" value="UMUC"/>
    <property type="match status" value="1"/>
</dbReference>
<reference evidence="10" key="1">
    <citation type="submission" date="2020-11" db="EMBL/GenBank/DDBJ databases">
        <authorList>
            <person name="Tran Van P."/>
        </authorList>
    </citation>
    <scope>NUCLEOTIDE SEQUENCE</scope>
</reference>
<dbReference type="GO" id="GO:0035861">
    <property type="term" value="C:site of double-strand break"/>
    <property type="evidence" value="ECO:0007669"/>
    <property type="project" value="TreeGrafter"/>
</dbReference>
<dbReference type="OrthoDB" id="5723at2759"/>
<evidence type="ECO:0000256" key="3">
    <source>
        <dbReference type="ARBA" id="ARBA00022695"/>
    </source>
</evidence>
<feature type="domain" description="UmuC" evidence="9">
    <location>
        <begin position="6"/>
        <end position="259"/>
    </location>
</feature>
<accession>A0A7R9GHI8</accession>
<dbReference type="InterPro" id="IPR043502">
    <property type="entry name" value="DNA/RNA_pol_sf"/>
</dbReference>
<evidence type="ECO:0000259" key="9">
    <source>
        <dbReference type="PROSITE" id="PS50173"/>
    </source>
</evidence>
<dbReference type="Proteomes" id="UP000678499">
    <property type="component" value="Unassembled WGS sequence"/>
</dbReference>
<proteinExistence type="predicted"/>
<dbReference type="GO" id="GO:0005634">
    <property type="term" value="C:nucleus"/>
    <property type="evidence" value="ECO:0007669"/>
    <property type="project" value="UniProtKB-SubCell"/>
</dbReference>
<dbReference type="SUPFAM" id="SSF56672">
    <property type="entry name" value="DNA/RNA polymerases"/>
    <property type="match status" value="1"/>
</dbReference>
<name>A0A7R9GHI8_9CRUS</name>
<evidence type="ECO:0000256" key="7">
    <source>
        <dbReference type="ARBA" id="ARBA00023204"/>
    </source>
</evidence>
<dbReference type="Gene3D" id="3.40.1170.60">
    <property type="match status" value="1"/>
</dbReference>
<evidence type="ECO:0000256" key="1">
    <source>
        <dbReference type="ARBA" id="ARBA00004123"/>
    </source>
</evidence>
<dbReference type="InterPro" id="IPR043128">
    <property type="entry name" value="Rev_trsase/Diguanyl_cyclase"/>
</dbReference>
<dbReference type="GO" id="GO:0006281">
    <property type="term" value="P:DNA repair"/>
    <property type="evidence" value="ECO:0007669"/>
    <property type="project" value="UniProtKB-KW"/>
</dbReference>
<dbReference type="PANTHER" id="PTHR45873">
    <property type="entry name" value="DNA POLYMERASE ETA"/>
    <property type="match status" value="1"/>
</dbReference>
<evidence type="ECO:0000256" key="6">
    <source>
        <dbReference type="ARBA" id="ARBA00022842"/>
    </source>
</evidence>
<protein>
    <recommendedName>
        <fullName evidence="9">UmuC domain-containing protein</fullName>
    </recommendedName>
</protein>
<keyword evidence="8" id="KW-0539">Nucleus</keyword>
<dbReference type="EMBL" id="CAJPEX010002707">
    <property type="protein sequence ID" value="CAG0921390.1"/>
    <property type="molecule type" value="Genomic_DNA"/>
</dbReference>
<comment type="subcellular location">
    <subcellularLocation>
        <location evidence="1">Nucleus</location>
    </subcellularLocation>
</comment>
<dbReference type="GO" id="GO:0042276">
    <property type="term" value="P:error-prone translesion synthesis"/>
    <property type="evidence" value="ECO:0007669"/>
    <property type="project" value="TreeGrafter"/>
</dbReference>
<dbReference type="EMBL" id="OA884744">
    <property type="protein sequence ID" value="CAD7281238.1"/>
    <property type="molecule type" value="Genomic_DNA"/>
</dbReference>
<keyword evidence="3" id="KW-0548">Nucleotidyltransferase</keyword>
<dbReference type="InterPro" id="IPR001126">
    <property type="entry name" value="UmuC"/>
</dbReference>
<dbReference type="InterPro" id="IPR036775">
    <property type="entry name" value="DNA_pol_Y-fam_lit_finger_sf"/>
</dbReference>
<evidence type="ECO:0000313" key="11">
    <source>
        <dbReference type="Proteomes" id="UP000678499"/>
    </source>
</evidence>
<evidence type="ECO:0000313" key="10">
    <source>
        <dbReference type="EMBL" id="CAD7281238.1"/>
    </source>
</evidence>
<dbReference type="GO" id="GO:0003887">
    <property type="term" value="F:DNA-directed DNA polymerase activity"/>
    <property type="evidence" value="ECO:0007669"/>
    <property type="project" value="TreeGrafter"/>
</dbReference>
<dbReference type="FunFam" id="3.40.1170.60:FF:000003">
    <property type="entry name" value="DNA polymerase eta"/>
    <property type="match status" value="1"/>
</dbReference>
<organism evidence="10">
    <name type="scientific">Notodromas monacha</name>
    <dbReference type="NCBI Taxonomy" id="399045"/>
    <lineage>
        <taxon>Eukaryota</taxon>
        <taxon>Metazoa</taxon>
        <taxon>Ecdysozoa</taxon>
        <taxon>Arthropoda</taxon>
        <taxon>Crustacea</taxon>
        <taxon>Oligostraca</taxon>
        <taxon>Ostracoda</taxon>
        <taxon>Podocopa</taxon>
        <taxon>Podocopida</taxon>
        <taxon>Cypridocopina</taxon>
        <taxon>Cypridoidea</taxon>
        <taxon>Cyprididae</taxon>
        <taxon>Notodromas</taxon>
    </lineage>
</organism>
<keyword evidence="6" id="KW-0460">Magnesium</keyword>
<dbReference type="AlphaFoldDB" id="A0A7R9GHI8"/>
<sequence length="318" mass="35158">MTSRIVTLIDMDCFYVQVEEKLNPEVKGTPAVVVQYKPYRGGGIIAVNYEARAKGIKRGGTHGDDAKKICPEVHIFQIPEVRGKADLTRYRDASKDVFKVLTSFSDCVERASIDEAYIDLTDIVEKRLKDVRDSGVKLRDYLCAEKFGNTFASGCDGGIGVWLNKVLPSEESDEDDEMIDGDEASEREFSDHVRLTMGALFVEEMRAAVFEATGFRCSAGISHNKTLSKLGCGLNKPNKQTIMPMDAVPQLFSSMPISKNKRMAKTMTVGVSLGMNKNMTRGKHLSRSCPLACYSAARIGADAYKIISKINTAKEPDW</sequence>
<keyword evidence="5" id="KW-0227">DNA damage</keyword>
<dbReference type="GO" id="GO:0005657">
    <property type="term" value="C:replication fork"/>
    <property type="evidence" value="ECO:0007669"/>
    <property type="project" value="TreeGrafter"/>
</dbReference>
<dbReference type="GO" id="GO:0003684">
    <property type="term" value="F:damaged DNA binding"/>
    <property type="evidence" value="ECO:0007669"/>
    <property type="project" value="InterPro"/>
</dbReference>
<dbReference type="Pfam" id="PF00817">
    <property type="entry name" value="IMS"/>
    <property type="match status" value="1"/>
</dbReference>
<keyword evidence="7" id="KW-0234">DNA repair</keyword>
<dbReference type="Gene3D" id="3.30.70.270">
    <property type="match status" value="1"/>
</dbReference>
<evidence type="ECO:0000256" key="8">
    <source>
        <dbReference type="ARBA" id="ARBA00023242"/>
    </source>
</evidence>
<evidence type="ECO:0000256" key="2">
    <source>
        <dbReference type="ARBA" id="ARBA00022679"/>
    </source>
</evidence>
<dbReference type="GO" id="GO:0009314">
    <property type="term" value="P:response to radiation"/>
    <property type="evidence" value="ECO:0007669"/>
    <property type="project" value="TreeGrafter"/>
</dbReference>
<gene>
    <name evidence="10" type="ORF">NMOB1V02_LOCUS8889</name>
</gene>
<dbReference type="InterPro" id="IPR052230">
    <property type="entry name" value="DNA_polymerase_eta"/>
</dbReference>
<evidence type="ECO:0000256" key="5">
    <source>
        <dbReference type="ARBA" id="ARBA00022763"/>
    </source>
</evidence>
<evidence type="ECO:0000256" key="4">
    <source>
        <dbReference type="ARBA" id="ARBA00022723"/>
    </source>
</evidence>
<keyword evidence="11" id="KW-1185">Reference proteome</keyword>
<dbReference type="PANTHER" id="PTHR45873:SF1">
    <property type="entry name" value="DNA POLYMERASE ETA"/>
    <property type="match status" value="1"/>
</dbReference>